<feature type="domain" description="C2H2-type" evidence="6">
    <location>
        <begin position="211"/>
        <end position="239"/>
    </location>
</feature>
<dbReference type="InterPro" id="IPR013087">
    <property type="entry name" value="Znf_C2H2_type"/>
</dbReference>
<feature type="domain" description="C2H2-type" evidence="6">
    <location>
        <begin position="371"/>
        <end position="399"/>
    </location>
</feature>
<feature type="domain" description="C2H2-type" evidence="6">
    <location>
        <begin position="524"/>
        <end position="551"/>
    </location>
</feature>
<dbReference type="Gene3D" id="3.30.160.60">
    <property type="entry name" value="Classic Zinc Finger"/>
    <property type="match status" value="4"/>
</dbReference>
<feature type="domain" description="C2H2-type" evidence="6">
    <location>
        <begin position="404"/>
        <end position="431"/>
    </location>
</feature>
<evidence type="ECO:0000256" key="2">
    <source>
        <dbReference type="ARBA" id="ARBA00022737"/>
    </source>
</evidence>
<keyword evidence="3 5" id="KW-0863">Zinc-finger</keyword>
<dbReference type="Proteomes" id="UP001566132">
    <property type="component" value="Unassembled WGS sequence"/>
</dbReference>
<dbReference type="SUPFAM" id="SSF57667">
    <property type="entry name" value="beta-beta-alpha zinc fingers"/>
    <property type="match status" value="4"/>
</dbReference>
<dbReference type="PROSITE" id="PS00028">
    <property type="entry name" value="ZINC_FINGER_C2H2_1"/>
    <property type="match status" value="8"/>
</dbReference>
<evidence type="ECO:0000256" key="1">
    <source>
        <dbReference type="ARBA" id="ARBA00022723"/>
    </source>
</evidence>
<comment type="caution">
    <text evidence="7">The sequence shown here is derived from an EMBL/GenBank/DDBJ whole genome shotgun (WGS) entry which is preliminary data.</text>
</comment>
<dbReference type="InterPro" id="IPR036236">
    <property type="entry name" value="Znf_C2H2_sf"/>
</dbReference>
<dbReference type="AlphaFoldDB" id="A0ABD1ETZ7"/>
<sequence length="694" mass="81007">MSENLTEKLKGTNMPEVFSQGKKIKLVFKSPIEVKSIGSETVIEFETEKCVTQNPSLSDHLYAATEEPNETVNSWQELFKFNDNIVQNTQLDRTSDQQLQETDKNKELPTAIPSILTDTLTGFAPYDTRLLTVPMEITTEFKDTMLSEGINFVDMSKTDNKKKRIIFITRDIAKSFLCCTECKKAFNERAEFMDHKFLHKRGKIELSNPKFQCSTCSAKFNKYTFYQEHLHFEHKINKDQLNMDNDKETSRKPKDSKIFKCDKCNKVFRNNMCLQSHLESIADAPCCNYMQCQICLIKLTKTDFLQHVKVHPNFMCDICGKNTFISKAALSNHKCNVHRNSNIVCHHCGLELKSKAGLKTHIVAIHAGEKHMCDQCPFITNTHINLRKHIRKIHQPKNPALQPVTCDKCGRTYPRLDRLKEHMRVRHLNKPKQTPKVHWKPHIQTQQYVCDRCPKSYSAQWRLDRHVINEHIVKQKPAKSKTNIKKIKINNSNESSTCKICDKSFRDKYCLMQHYKIHLNIREFKCEKCNITFQTNKSFKGHLELHKNPNFEFSCKICHKYESNELELKYHMQNVHQNLKYQCTFCPKTFGRKHLKYSHESLEHKEDYVGREEAYNLLARQKVQIKPTLVEEPVNNSDGNIELLDNDTVEELSSLSQVQSSLTQLEDEEEGVIYELNEDVRNSTMLGKFLEYMS</sequence>
<evidence type="ECO:0000259" key="6">
    <source>
        <dbReference type="PROSITE" id="PS50157"/>
    </source>
</evidence>
<evidence type="ECO:0000256" key="4">
    <source>
        <dbReference type="ARBA" id="ARBA00022833"/>
    </source>
</evidence>
<evidence type="ECO:0000313" key="7">
    <source>
        <dbReference type="EMBL" id="KAL1502073.1"/>
    </source>
</evidence>
<dbReference type="Pfam" id="PF00096">
    <property type="entry name" value="zf-C2H2"/>
    <property type="match status" value="3"/>
</dbReference>
<feature type="domain" description="C2H2-type" evidence="6">
    <location>
        <begin position="448"/>
        <end position="476"/>
    </location>
</feature>
<feature type="domain" description="C2H2-type" evidence="6">
    <location>
        <begin position="176"/>
        <end position="204"/>
    </location>
</feature>
<dbReference type="PANTHER" id="PTHR24379:SF121">
    <property type="entry name" value="C2H2-TYPE DOMAIN-CONTAINING PROTEIN"/>
    <property type="match status" value="1"/>
</dbReference>
<dbReference type="PROSITE" id="PS50157">
    <property type="entry name" value="ZINC_FINGER_C2H2_2"/>
    <property type="match status" value="10"/>
</dbReference>
<evidence type="ECO:0000256" key="5">
    <source>
        <dbReference type="PROSITE-ProRule" id="PRU00042"/>
    </source>
</evidence>
<dbReference type="SMART" id="SM00355">
    <property type="entry name" value="ZnF_C2H2"/>
    <property type="match status" value="13"/>
</dbReference>
<gene>
    <name evidence="7" type="ORF">ABEB36_007272</name>
</gene>
<feature type="domain" description="C2H2-type" evidence="6">
    <location>
        <begin position="496"/>
        <end position="523"/>
    </location>
</feature>
<keyword evidence="1" id="KW-0479">Metal-binding</keyword>
<dbReference type="EMBL" id="JBDJPC010000005">
    <property type="protein sequence ID" value="KAL1502073.1"/>
    <property type="molecule type" value="Genomic_DNA"/>
</dbReference>
<feature type="domain" description="C2H2-type" evidence="6">
    <location>
        <begin position="259"/>
        <end position="277"/>
    </location>
</feature>
<protein>
    <recommendedName>
        <fullName evidence="6">C2H2-type domain-containing protein</fullName>
    </recommendedName>
</protein>
<dbReference type="PANTHER" id="PTHR24379">
    <property type="entry name" value="KRAB AND ZINC FINGER DOMAIN-CONTAINING"/>
    <property type="match status" value="1"/>
</dbReference>
<keyword evidence="2" id="KW-0677">Repeat</keyword>
<reference evidence="7 8" key="1">
    <citation type="submission" date="2024-05" db="EMBL/GenBank/DDBJ databases">
        <title>Genetic variation in Jamaican populations of the coffee berry borer (Hypothenemus hampei).</title>
        <authorList>
            <person name="Errbii M."/>
            <person name="Myrie A."/>
        </authorList>
    </citation>
    <scope>NUCLEOTIDE SEQUENCE [LARGE SCALE GENOMIC DNA]</scope>
    <source>
        <strain evidence="7">JA-Hopewell-2020-01-JO</strain>
        <tissue evidence="7">Whole body</tissue>
    </source>
</reference>
<organism evidence="7 8">
    <name type="scientific">Hypothenemus hampei</name>
    <name type="common">Coffee berry borer</name>
    <dbReference type="NCBI Taxonomy" id="57062"/>
    <lineage>
        <taxon>Eukaryota</taxon>
        <taxon>Metazoa</taxon>
        <taxon>Ecdysozoa</taxon>
        <taxon>Arthropoda</taxon>
        <taxon>Hexapoda</taxon>
        <taxon>Insecta</taxon>
        <taxon>Pterygota</taxon>
        <taxon>Neoptera</taxon>
        <taxon>Endopterygota</taxon>
        <taxon>Coleoptera</taxon>
        <taxon>Polyphaga</taxon>
        <taxon>Cucujiformia</taxon>
        <taxon>Curculionidae</taxon>
        <taxon>Scolytinae</taxon>
        <taxon>Hypothenemus</taxon>
    </lineage>
</organism>
<feature type="domain" description="C2H2-type" evidence="6">
    <location>
        <begin position="553"/>
        <end position="581"/>
    </location>
</feature>
<feature type="domain" description="C2H2-type" evidence="6">
    <location>
        <begin position="343"/>
        <end position="371"/>
    </location>
</feature>
<keyword evidence="4" id="KW-0862">Zinc</keyword>
<dbReference type="GO" id="GO:0008270">
    <property type="term" value="F:zinc ion binding"/>
    <property type="evidence" value="ECO:0007669"/>
    <property type="project" value="UniProtKB-KW"/>
</dbReference>
<evidence type="ECO:0000256" key="3">
    <source>
        <dbReference type="ARBA" id="ARBA00022771"/>
    </source>
</evidence>
<accession>A0ABD1ETZ7</accession>
<evidence type="ECO:0000313" key="8">
    <source>
        <dbReference type="Proteomes" id="UP001566132"/>
    </source>
</evidence>
<keyword evidence="8" id="KW-1185">Reference proteome</keyword>
<proteinExistence type="predicted"/>
<name>A0ABD1ETZ7_HYPHA</name>